<dbReference type="EMBL" id="CP101751">
    <property type="protein sequence ID" value="UUC44568.1"/>
    <property type="molecule type" value="Genomic_DNA"/>
</dbReference>
<organism evidence="1 2">
    <name type="scientific">Flavobacterium cerinum</name>
    <dbReference type="NCBI Taxonomy" id="2502784"/>
    <lineage>
        <taxon>Bacteria</taxon>
        <taxon>Pseudomonadati</taxon>
        <taxon>Bacteroidota</taxon>
        <taxon>Flavobacteriia</taxon>
        <taxon>Flavobacteriales</taxon>
        <taxon>Flavobacteriaceae</taxon>
        <taxon>Flavobacterium</taxon>
    </lineage>
</organism>
<reference evidence="1" key="1">
    <citation type="submission" date="2022-07" db="EMBL/GenBank/DDBJ databases">
        <title>Isolation, identification, and degradation of a PFOSA degrading strain from sewage treatment plant.</title>
        <authorList>
            <person name="Zhang L."/>
            <person name="Huo Y."/>
        </authorList>
    </citation>
    <scope>NUCLEOTIDE SEQUENCE</scope>
    <source>
        <strain evidence="1">C1</strain>
    </source>
</reference>
<sequence length="153" mass="18061">MASCFITFKDGRCYSRRWTIYDAILHIAIQELERIPGGMPLSEWLKLQIPVEEAEHQSDACYGFYNSRIDEWKNRELDVRSLTPENQELFWEAIRNGRIRLVEEGEAYSPLNIDYFDEFYTMYELAEKGEPPMDYNHLIIVAEPCKEKNGPGW</sequence>
<accession>A0ABY5IS08</accession>
<evidence type="ECO:0000313" key="2">
    <source>
        <dbReference type="Proteomes" id="UP001059844"/>
    </source>
</evidence>
<dbReference type="Proteomes" id="UP001059844">
    <property type="component" value="Chromosome"/>
</dbReference>
<name>A0ABY5IS08_9FLAO</name>
<evidence type="ECO:0000313" key="1">
    <source>
        <dbReference type="EMBL" id="UUC44568.1"/>
    </source>
</evidence>
<keyword evidence="2" id="KW-1185">Reference proteome</keyword>
<gene>
    <name evidence="1" type="ORF">NOX80_13110</name>
</gene>
<protein>
    <submittedName>
        <fullName evidence="1">Uncharacterized protein</fullName>
    </submittedName>
</protein>
<dbReference type="RefSeq" id="WP_256550246.1">
    <property type="nucleotide sequence ID" value="NZ_CP101751.1"/>
</dbReference>
<proteinExistence type="predicted"/>